<dbReference type="InterPro" id="IPR019734">
    <property type="entry name" value="TPR_rpt"/>
</dbReference>
<dbReference type="GO" id="GO:0031490">
    <property type="term" value="F:chromatin DNA binding"/>
    <property type="evidence" value="ECO:0007669"/>
    <property type="project" value="TreeGrafter"/>
</dbReference>
<dbReference type="Gene3D" id="1.20.58.1370">
    <property type="match status" value="1"/>
</dbReference>
<dbReference type="AlphaFoldDB" id="A0A7R9PY56"/>
<keyword evidence="8" id="KW-1185">Reference proteome</keyword>
<feature type="region of interest" description="Disordered" evidence="5">
    <location>
        <begin position="530"/>
        <end position="562"/>
    </location>
</feature>
<dbReference type="Gene3D" id="1.25.40.10">
    <property type="entry name" value="Tetratricopeptide repeat domain"/>
    <property type="match status" value="2"/>
</dbReference>
<dbReference type="EMBL" id="CAJPIZ010002955">
    <property type="protein sequence ID" value="CAG2105724.1"/>
    <property type="molecule type" value="Genomic_DNA"/>
</dbReference>
<feature type="compositionally biased region" description="Polar residues" evidence="5">
    <location>
        <begin position="551"/>
        <end position="561"/>
    </location>
</feature>
<dbReference type="PROSITE" id="PS50005">
    <property type="entry name" value="TPR"/>
    <property type="match status" value="3"/>
</dbReference>
<feature type="region of interest" description="Disordered" evidence="5">
    <location>
        <begin position="1"/>
        <end position="23"/>
    </location>
</feature>
<feature type="region of interest" description="Disordered" evidence="5">
    <location>
        <begin position="580"/>
        <end position="618"/>
    </location>
</feature>
<feature type="repeat" description="TPR" evidence="4">
    <location>
        <begin position="325"/>
        <end position="358"/>
    </location>
</feature>
<dbReference type="GO" id="GO:0000978">
    <property type="term" value="F:RNA polymerase II cis-regulatory region sequence-specific DNA binding"/>
    <property type="evidence" value="ECO:0007669"/>
    <property type="project" value="TreeGrafter"/>
</dbReference>
<comment type="similarity">
    <text evidence="3">Belongs to the UTX family.</text>
</comment>
<sequence length="1166" mass="131209">MVTSEDTNTSNCLPQLANSSPTLTPQELTQLSDIDSRLFGILRLEEPANSKTKSLITKAIKALEVSLLKRHLLLEKYEKNASEGTDEKALNELKSNPIDPRIYCKIGDFNLLLGNYTKALSAFQRYFSLNEEHWKDVPFVFSLGLVYFHFNAYHWAIKAFRQVLYIEPSFPRANEAHVRLALIFKVLNDYNLSLKHFHLALNDSNVCSVSKLEIQFHIAHLFEIQGKHKLAKESYESLLEEKDLTVQLRADIYKHLGWMHHIVDSLGDKQRRQSYALNCLKSSIESDPNSGQSLYFLGRCYASLAKVHDAFISYRNSVDKAEANADTWCSIGVLYQQQNQPMDALQAYICSVQLDKSHCSAWTNLGILYENCNQPQDALKCYLNASRGKGTLITGLSERVKFLQTQLSNAPLNSTQSPKSLPCIEDAWNFPISQEMASRQNAFQRQNQGLTPTEDSFSNIKRQKLEGPSRMPVQVNTAPTPQSPLYLNQQHMQIMNYLQQNQANLSPQQKSLLQQQCRLISQQKQMSLLKQQSIQGQTPVPSAPTAPFPSTDPTNSLSSEDSMAVQFRPPLNQSIPHLQSASKITPQSVQQKIGSSTAGDDPNHVLNRTGVSGNSNVSFNDQELQSLLSQRNATTTSMTEDLISQFSFGSDNNPTQTTQSTHSSHNNITANTSSAQNSYISTNSDLSIASFLCSDNSKLKSVDNSLTSLTSLPFSSTSSQNQPQLNIKMAAKEIINGCKKLPKNVRIVSSLLSDDGRPPIPPDPPYPPLPNDKLHPAAPSVFLENKKEAFSAQLHEFCLAHPIAVIRGLASVLKLDLGLFSTKTLVEANPEHLIEVRTQLLQPSDENWDPERRQMVWRCESHRSHTTIARYAHYQASSFQDSLREEQEKTLGLFRDSDTDSNSSAPSKGKKSKRNGAFKTVKFGTNVDLSDEKKWKTQLQELMKLPSFARVVSAGNMLSHVGHVILGMNTVQLYMKVPGCRTPGHQENNNFCSVNINIGPGDCEWFGVPDEYWGVIQRMCEKNNLNYLHGSWWPILEDLFADNIPVYRFLQRPGDLVWVNAGTVHWVQAVGWCNNIAWNVGPLTAKQYILAVERYEWNKLENFKSIVPLKHLTWNLARNIKVSEDELFQKISSALEGFVILEEYTLDELTEVYDNFTLHAVSPTYT</sequence>
<evidence type="ECO:0000313" key="7">
    <source>
        <dbReference type="EMBL" id="CAD7625294.1"/>
    </source>
</evidence>
<evidence type="ECO:0000256" key="1">
    <source>
        <dbReference type="ARBA" id="ARBA00004123"/>
    </source>
</evidence>
<evidence type="ECO:0000256" key="3">
    <source>
        <dbReference type="ARBA" id="ARBA00034483"/>
    </source>
</evidence>
<feature type="region of interest" description="Disordered" evidence="5">
    <location>
        <begin position="439"/>
        <end position="458"/>
    </location>
</feature>
<feature type="compositionally biased region" description="Low complexity" evidence="5">
    <location>
        <begin position="652"/>
        <end position="667"/>
    </location>
</feature>
<dbReference type="SMART" id="SM00558">
    <property type="entry name" value="JmjC"/>
    <property type="match status" value="1"/>
</dbReference>
<dbReference type="PROSITE" id="PS51184">
    <property type="entry name" value="JMJC"/>
    <property type="match status" value="1"/>
</dbReference>
<evidence type="ECO:0000313" key="8">
    <source>
        <dbReference type="Proteomes" id="UP000759131"/>
    </source>
</evidence>
<dbReference type="InterPro" id="IPR011990">
    <property type="entry name" value="TPR-like_helical_dom_sf"/>
</dbReference>
<dbReference type="OrthoDB" id="418911at2759"/>
<gene>
    <name evidence="7" type="ORF">OSB1V03_LOCUS5729</name>
</gene>
<dbReference type="Pfam" id="PF13181">
    <property type="entry name" value="TPR_8"/>
    <property type="match status" value="1"/>
</dbReference>
<dbReference type="Pfam" id="PF02373">
    <property type="entry name" value="JmjC"/>
    <property type="match status" value="1"/>
</dbReference>
<evidence type="ECO:0000256" key="5">
    <source>
        <dbReference type="SAM" id="MobiDB-lite"/>
    </source>
</evidence>
<reference evidence="7" key="1">
    <citation type="submission" date="2020-11" db="EMBL/GenBank/DDBJ databases">
        <authorList>
            <person name="Tran Van P."/>
        </authorList>
    </citation>
    <scope>NUCLEOTIDE SEQUENCE</scope>
</reference>
<accession>A0A7R9PY56</accession>
<dbReference type="PANTHER" id="PTHR14017:SF1">
    <property type="entry name" value="LD02225P"/>
    <property type="match status" value="1"/>
</dbReference>
<dbReference type="SUPFAM" id="SSF48452">
    <property type="entry name" value="TPR-like"/>
    <property type="match status" value="2"/>
</dbReference>
<comment type="subcellular location">
    <subcellularLocation>
        <location evidence="1">Nucleus</location>
    </subcellularLocation>
</comment>
<feature type="compositionally biased region" description="Polar residues" evidence="5">
    <location>
        <begin position="609"/>
        <end position="618"/>
    </location>
</feature>
<dbReference type="Pfam" id="PF21322">
    <property type="entry name" value="KDM6_C-hel"/>
    <property type="match status" value="1"/>
</dbReference>
<feature type="domain" description="JmjC" evidence="6">
    <location>
        <begin position="934"/>
        <end position="1097"/>
    </location>
</feature>
<organism evidence="7">
    <name type="scientific">Medioppia subpectinata</name>
    <dbReference type="NCBI Taxonomy" id="1979941"/>
    <lineage>
        <taxon>Eukaryota</taxon>
        <taxon>Metazoa</taxon>
        <taxon>Ecdysozoa</taxon>
        <taxon>Arthropoda</taxon>
        <taxon>Chelicerata</taxon>
        <taxon>Arachnida</taxon>
        <taxon>Acari</taxon>
        <taxon>Acariformes</taxon>
        <taxon>Sarcoptiformes</taxon>
        <taxon>Oribatida</taxon>
        <taxon>Brachypylina</taxon>
        <taxon>Oppioidea</taxon>
        <taxon>Oppiidae</taxon>
        <taxon>Medioppia</taxon>
    </lineage>
</organism>
<dbReference type="GO" id="GO:0010468">
    <property type="term" value="P:regulation of gene expression"/>
    <property type="evidence" value="ECO:0007669"/>
    <property type="project" value="TreeGrafter"/>
</dbReference>
<proteinExistence type="inferred from homology"/>
<dbReference type="GO" id="GO:0071558">
    <property type="term" value="F:histone H3K27me2/H3K27me3 demethylase activity"/>
    <property type="evidence" value="ECO:0007669"/>
    <property type="project" value="TreeGrafter"/>
</dbReference>
<feature type="repeat" description="TPR" evidence="4">
    <location>
        <begin position="137"/>
        <end position="170"/>
    </location>
</feature>
<dbReference type="InterPro" id="IPR003347">
    <property type="entry name" value="JmjC_dom"/>
</dbReference>
<dbReference type="InterPro" id="IPR051630">
    <property type="entry name" value="Corepressor-Demethylase"/>
</dbReference>
<dbReference type="SMART" id="SM00028">
    <property type="entry name" value="TPR"/>
    <property type="match status" value="7"/>
</dbReference>
<dbReference type="SUPFAM" id="SSF51197">
    <property type="entry name" value="Clavaminate synthase-like"/>
    <property type="match status" value="1"/>
</dbReference>
<evidence type="ECO:0000256" key="4">
    <source>
        <dbReference type="PROSITE-ProRule" id="PRU00339"/>
    </source>
</evidence>
<keyword evidence="2" id="KW-0539">Nucleus</keyword>
<evidence type="ECO:0000256" key="2">
    <source>
        <dbReference type="ARBA" id="ARBA00023242"/>
    </source>
</evidence>
<name>A0A7R9PY56_9ACAR</name>
<dbReference type="PANTHER" id="PTHR14017">
    <property type="entry name" value="LYSINE-SPECIFIC DEMETHYLASE"/>
    <property type="match status" value="1"/>
</dbReference>
<dbReference type="Gene3D" id="2.60.120.650">
    <property type="entry name" value="Cupin"/>
    <property type="match status" value="1"/>
</dbReference>
<evidence type="ECO:0000259" key="6">
    <source>
        <dbReference type="PROSITE" id="PS51184"/>
    </source>
</evidence>
<feature type="compositionally biased region" description="Polar residues" evidence="5">
    <location>
        <begin position="580"/>
        <end position="598"/>
    </location>
</feature>
<feature type="repeat" description="TPR" evidence="4">
    <location>
        <begin position="100"/>
        <end position="133"/>
    </location>
</feature>
<feature type="region of interest" description="Disordered" evidence="5">
    <location>
        <begin position="645"/>
        <end position="670"/>
    </location>
</feature>
<protein>
    <recommendedName>
        <fullName evidence="6">JmjC domain-containing protein</fullName>
    </recommendedName>
</protein>
<feature type="region of interest" description="Disordered" evidence="5">
    <location>
        <begin position="892"/>
        <end position="916"/>
    </location>
</feature>
<keyword evidence="4" id="KW-0802">TPR repeat</keyword>
<dbReference type="InterPro" id="IPR048562">
    <property type="entry name" value="KDM6A_B-like_C-hel"/>
</dbReference>
<dbReference type="EMBL" id="OC857530">
    <property type="protein sequence ID" value="CAD7625294.1"/>
    <property type="molecule type" value="Genomic_DNA"/>
</dbReference>
<dbReference type="GO" id="GO:0044666">
    <property type="term" value="C:MLL3/4 complex"/>
    <property type="evidence" value="ECO:0007669"/>
    <property type="project" value="TreeGrafter"/>
</dbReference>
<dbReference type="Proteomes" id="UP000759131">
    <property type="component" value="Unassembled WGS sequence"/>
</dbReference>